<dbReference type="Proteomes" id="UP000517916">
    <property type="component" value="Unassembled WGS sequence"/>
</dbReference>
<feature type="transmembrane region" description="Helical" evidence="1">
    <location>
        <begin position="87"/>
        <end position="108"/>
    </location>
</feature>
<protein>
    <submittedName>
        <fullName evidence="3">Membrane protease YdiL (CAAX protease family)</fullName>
    </submittedName>
</protein>
<dbReference type="InterPro" id="IPR042150">
    <property type="entry name" value="MmRce1-like"/>
</dbReference>
<organism evidence="3 4">
    <name type="scientific">Kutzneria viridogrisea</name>
    <dbReference type="NCBI Taxonomy" id="47990"/>
    <lineage>
        <taxon>Bacteria</taxon>
        <taxon>Bacillati</taxon>
        <taxon>Actinomycetota</taxon>
        <taxon>Actinomycetes</taxon>
        <taxon>Pseudonocardiales</taxon>
        <taxon>Pseudonocardiaceae</taxon>
        <taxon>Kutzneria</taxon>
    </lineage>
</organism>
<dbReference type="RefSeq" id="WP_182837731.1">
    <property type="nucleotide sequence ID" value="NZ_BAAABQ010000009.1"/>
</dbReference>
<dbReference type="EMBL" id="JACJID010000002">
    <property type="protein sequence ID" value="MBA8926341.1"/>
    <property type="molecule type" value="Genomic_DNA"/>
</dbReference>
<accession>A0ABR6BHI4</accession>
<dbReference type="GO" id="GO:0008233">
    <property type="term" value="F:peptidase activity"/>
    <property type="evidence" value="ECO:0007669"/>
    <property type="project" value="UniProtKB-KW"/>
</dbReference>
<evidence type="ECO:0000313" key="4">
    <source>
        <dbReference type="Proteomes" id="UP000517916"/>
    </source>
</evidence>
<keyword evidence="1" id="KW-0812">Transmembrane</keyword>
<dbReference type="InterPro" id="IPR003675">
    <property type="entry name" value="Rce1/LyrA-like_dom"/>
</dbReference>
<keyword evidence="3" id="KW-0378">Hydrolase</keyword>
<dbReference type="PANTHER" id="PTHR35797">
    <property type="entry name" value="PROTEASE-RELATED"/>
    <property type="match status" value="1"/>
</dbReference>
<proteinExistence type="predicted"/>
<comment type="caution">
    <text evidence="3">The sequence shown here is derived from an EMBL/GenBank/DDBJ whole genome shotgun (WGS) entry which is preliminary data.</text>
</comment>
<keyword evidence="1" id="KW-1133">Transmembrane helix</keyword>
<feature type="transmembrane region" description="Helical" evidence="1">
    <location>
        <begin position="182"/>
        <end position="202"/>
    </location>
</feature>
<sequence length="277" mass="28901">MSTAKIARNQVATFLLLAFAGAWAVTIPLWGSGFQRTSTTQVDGPWVQVIIAAMMATPALAALAVTRSVRAVGLVWPRGQWRHCLTGFGAPTAILLLSLGLSSALGVFPVDLGHVQVGGILLSYLVSLPLFLGEELGWQGFLLPRLLPLGTWPALLAGGVVWGLWHAPVTVLGAQYPGHPPLVGLVCVLVSTVLIGVLIGFLRLVTGSVWPTVLAHAVVSQLAPDLIKAVSAGGRAVDPLLVGPASVVSWLLAAGLILVLRKRVGESGHPARPALEH</sequence>
<keyword evidence="4" id="KW-1185">Reference proteome</keyword>
<keyword evidence="3" id="KW-0645">Protease</keyword>
<feature type="transmembrane region" description="Helical" evidence="1">
    <location>
        <begin position="48"/>
        <end position="66"/>
    </location>
</feature>
<evidence type="ECO:0000313" key="3">
    <source>
        <dbReference type="EMBL" id="MBA8926341.1"/>
    </source>
</evidence>
<feature type="domain" description="CAAX prenyl protease 2/Lysostaphin resistance protein A-like" evidence="2">
    <location>
        <begin position="121"/>
        <end position="219"/>
    </location>
</feature>
<evidence type="ECO:0000256" key="1">
    <source>
        <dbReference type="SAM" id="Phobius"/>
    </source>
</evidence>
<name>A0ABR6BHI4_9PSEU</name>
<gene>
    <name evidence="3" type="ORF">BC739_003540</name>
</gene>
<reference evidence="3 4" key="1">
    <citation type="submission" date="2020-08" db="EMBL/GenBank/DDBJ databases">
        <title>Genomic Encyclopedia of Archaeal and Bacterial Type Strains, Phase II (KMG-II): from individual species to whole genera.</title>
        <authorList>
            <person name="Goeker M."/>
        </authorList>
    </citation>
    <scope>NUCLEOTIDE SEQUENCE [LARGE SCALE GENOMIC DNA]</scope>
    <source>
        <strain evidence="3 4">DSM 43850</strain>
    </source>
</reference>
<dbReference type="GO" id="GO:0006508">
    <property type="term" value="P:proteolysis"/>
    <property type="evidence" value="ECO:0007669"/>
    <property type="project" value="UniProtKB-KW"/>
</dbReference>
<keyword evidence="1" id="KW-0472">Membrane</keyword>
<feature type="transmembrane region" description="Helical" evidence="1">
    <location>
        <begin position="154"/>
        <end position="176"/>
    </location>
</feature>
<evidence type="ECO:0000259" key="2">
    <source>
        <dbReference type="Pfam" id="PF02517"/>
    </source>
</evidence>
<feature type="transmembrane region" description="Helical" evidence="1">
    <location>
        <begin position="114"/>
        <end position="133"/>
    </location>
</feature>
<dbReference type="Pfam" id="PF02517">
    <property type="entry name" value="Rce1-like"/>
    <property type="match status" value="1"/>
</dbReference>
<dbReference type="PANTHER" id="PTHR35797:SF1">
    <property type="entry name" value="PROTEASE"/>
    <property type="match status" value="1"/>
</dbReference>